<dbReference type="AlphaFoldDB" id="A0A0V1BNA9"/>
<evidence type="ECO:0000313" key="5">
    <source>
        <dbReference type="EMBL" id="KRY38300.1"/>
    </source>
</evidence>
<dbReference type="GO" id="GO:0048039">
    <property type="term" value="F:ubiquinone binding"/>
    <property type="evidence" value="ECO:0007669"/>
    <property type="project" value="InterPro"/>
</dbReference>
<dbReference type="InParanoid" id="A0A0V1BNA9"/>
<keyword evidence="6" id="KW-1185">Reference proteome</keyword>
<evidence type="ECO:0000256" key="1">
    <source>
        <dbReference type="ARBA" id="ARBA00006885"/>
    </source>
</evidence>
<organism evidence="5 6">
    <name type="scientific">Trichinella spiralis</name>
    <name type="common">Trichina worm</name>
    <dbReference type="NCBI Taxonomy" id="6334"/>
    <lineage>
        <taxon>Eukaryota</taxon>
        <taxon>Metazoa</taxon>
        <taxon>Ecdysozoa</taxon>
        <taxon>Nematoda</taxon>
        <taxon>Enoplea</taxon>
        <taxon>Dorylaimia</taxon>
        <taxon>Trichinellida</taxon>
        <taxon>Trichinellidae</taxon>
        <taxon>Trichinella</taxon>
    </lineage>
</organism>
<dbReference type="GO" id="GO:0045333">
    <property type="term" value="P:cellular respiration"/>
    <property type="evidence" value="ECO:0007669"/>
    <property type="project" value="InterPro"/>
</dbReference>
<dbReference type="PANTHER" id="PTHR12901">
    <property type="entry name" value="SPERM PROTEIN HOMOLOG"/>
    <property type="match status" value="1"/>
</dbReference>
<dbReference type="InterPro" id="IPR023393">
    <property type="entry name" value="START-like_dom_sf"/>
</dbReference>
<dbReference type="InterPro" id="IPR044996">
    <property type="entry name" value="COQ10-like"/>
</dbReference>
<comment type="similarity">
    <text evidence="1">Belongs to the COQ10 family.</text>
</comment>
<dbReference type="Gene3D" id="3.30.530.20">
    <property type="match status" value="1"/>
</dbReference>
<dbReference type="OrthoDB" id="292693at2759"/>
<evidence type="ECO:0000259" key="4">
    <source>
        <dbReference type="Pfam" id="PF03364"/>
    </source>
</evidence>
<dbReference type="PANTHER" id="PTHR12901:SF10">
    <property type="entry name" value="COENZYME Q-BINDING PROTEIN COQ10, MITOCHONDRIAL"/>
    <property type="match status" value="1"/>
</dbReference>
<dbReference type="GO" id="GO:0005739">
    <property type="term" value="C:mitochondrion"/>
    <property type="evidence" value="ECO:0007669"/>
    <property type="project" value="TreeGrafter"/>
</dbReference>
<evidence type="ECO:0000256" key="2">
    <source>
        <dbReference type="ARBA" id="ARBA00011814"/>
    </source>
</evidence>
<sequence length="216" mass="24797">MNLSLKLLLKQRNAFCCSYNFSKRYYKIPKFPPIFGDPSSSSSSSSKREHYQSVKIGDDVSMEIEFSSYSAEQMYKLAADVVHYKDFVPWCTDSKVIRHISTNCAEVELSVGFPPLIEKYTSLVTFSKPKMVKSVSQDSRLFHYLMSTWQFHPNADDPDTCVVHFSVIFQFRSPLYASLANLVFEEVTTNMINAFFKRARDVYGPPKFGHKSNINS</sequence>
<proteinExistence type="inferred from homology"/>
<evidence type="ECO:0000313" key="6">
    <source>
        <dbReference type="Proteomes" id="UP000054776"/>
    </source>
</evidence>
<protein>
    <submittedName>
        <fullName evidence="5">Coenzyme Q-binding protein COQ10-like protein A, mitochondrial</fullName>
    </submittedName>
</protein>
<accession>A0A0V1BNA9</accession>
<dbReference type="InterPro" id="IPR005031">
    <property type="entry name" value="COQ10_START"/>
</dbReference>
<evidence type="ECO:0000256" key="3">
    <source>
        <dbReference type="ARBA" id="ARBA00024947"/>
    </source>
</evidence>
<dbReference type="FunCoup" id="A0A0V1BNA9">
    <property type="interactions" value="579"/>
</dbReference>
<dbReference type="SUPFAM" id="SSF55961">
    <property type="entry name" value="Bet v1-like"/>
    <property type="match status" value="1"/>
</dbReference>
<comment type="function">
    <text evidence="3">Required for the function of coenzyme Q in the respiratory chain. May serve as a chaperone or may be involved in the transport of Q6 from its site of synthesis to the catalytic sites of the respiratory complexes.</text>
</comment>
<name>A0A0V1BNA9_TRISP</name>
<dbReference type="eggNOG" id="KOG3177">
    <property type="taxonomic scope" value="Eukaryota"/>
</dbReference>
<dbReference type="STRING" id="6334.A0A0V1BNA9"/>
<reference evidence="5 6" key="1">
    <citation type="submission" date="2015-01" db="EMBL/GenBank/DDBJ databases">
        <title>Evolution of Trichinella species and genotypes.</title>
        <authorList>
            <person name="Korhonen P.K."/>
            <person name="Edoardo P."/>
            <person name="Giuseppe L.R."/>
            <person name="Gasser R.B."/>
        </authorList>
    </citation>
    <scope>NUCLEOTIDE SEQUENCE [LARGE SCALE GENOMIC DNA]</scope>
    <source>
        <strain evidence="5">ISS3</strain>
    </source>
</reference>
<comment type="caution">
    <text evidence="5">The sequence shown here is derived from an EMBL/GenBank/DDBJ whole genome shotgun (WGS) entry which is preliminary data.</text>
</comment>
<dbReference type="Pfam" id="PF03364">
    <property type="entry name" value="Polyketide_cyc"/>
    <property type="match status" value="1"/>
</dbReference>
<dbReference type="EMBL" id="JYDH01000026">
    <property type="protein sequence ID" value="KRY38300.1"/>
    <property type="molecule type" value="Genomic_DNA"/>
</dbReference>
<dbReference type="Proteomes" id="UP000054776">
    <property type="component" value="Unassembled WGS sequence"/>
</dbReference>
<gene>
    <name evidence="5" type="primary">coq10b-a</name>
    <name evidence="5" type="ORF">T01_5509</name>
</gene>
<feature type="domain" description="Coenzyme Q-binding protein COQ10 START" evidence="4">
    <location>
        <begin position="68"/>
        <end position="196"/>
    </location>
</feature>
<dbReference type="CDD" id="cd07813">
    <property type="entry name" value="COQ10p_like"/>
    <property type="match status" value="1"/>
</dbReference>
<comment type="subunit">
    <text evidence="2">Interacts with coenzyme Q.</text>
</comment>